<comment type="caution">
    <text evidence="3">The sequence shown here is derived from an EMBL/GenBank/DDBJ whole genome shotgun (WGS) entry which is preliminary data.</text>
</comment>
<sequence length="304" mass="34621">MSPAPSHNTDDPKSGGVASCTYRQPGILERPPLCGDAAIIRADNCTCVREDSSKCHLDPTQPMPNKNTIRDFSAASPRELVAILTQGVIAHRYMRQRDQLHGNITPRHIMVDVTKSQECDHSPLGSTDKPVCSCVMLVDPDPPIHCSSPGNPNGIVSHRPLPFTSMRIIRELARAWKDIEPCIPTVHDDLESFAWILVWEYTMKARERESDDPTSVARWNYKYLSSTDHCTVEIIKQRMWETEDALRSFTKLFHNWVECAQNKAFFEDEVYDAFVQIAGRHLEAAEYWGSWEDFFTGKKKECVR</sequence>
<dbReference type="EMBL" id="JAEVFJ010000033">
    <property type="protein sequence ID" value="KAH8092200.1"/>
    <property type="molecule type" value="Genomic_DNA"/>
</dbReference>
<protein>
    <recommendedName>
        <fullName evidence="2">Fungal-type protein kinase domain-containing protein</fullName>
    </recommendedName>
</protein>
<gene>
    <name evidence="3" type="ORF">BXZ70DRAFT_463930</name>
</gene>
<dbReference type="Pfam" id="PF17667">
    <property type="entry name" value="Pkinase_fungal"/>
    <property type="match status" value="1"/>
</dbReference>
<accession>A0A8K0XLY9</accession>
<dbReference type="InterPro" id="IPR011009">
    <property type="entry name" value="Kinase-like_dom_sf"/>
</dbReference>
<reference evidence="3" key="1">
    <citation type="journal article" date="2021" name="New Phytol.">
        <title>Evolutionary innovations through gain and loss of genes in the ectomycorrhizal Boletales.</title>
        <authorList>
            <person name="Wu G."/>
            <person name="Miyauchi S."/>
            <person name="Morin E."/>
            <person name="Kuo A."/>
            <person name="Drula E."/>
            <person name="Varga T."/>
            <person name="Kohler A."/>
            <person name="Feng B."/>
            <person name="Cao Y."/>
            <person name="Lipzen A."/>
            <person name="Daum C."/>
            <person name="Hundley H."/>
            <person name="Pangilinan J."/>
            <person name="Johnson J."/>
            <person name="Barry K."/>
            <person name="LaButti K."/>
            <person name="Ng V."/>
            <person name="Ahrendt S."/>
            <person name="Min B."/>
            <person name="Choi I.G."/>
            <person name="Park H."/>
            <person name="Plett J.M."/>
            <person name="Magnuson J."/>
            <person name="Spatafora J.W."/>
            <person name="Nagy L.G."/>
            <person name="Henrissat B."/>
            <person name="Grigoriev I.V."/>
            <person name="Yang Z.L."/>
            <person name="Xu J."/>
            <person name="Martin F.M."/>
        </authorList>
    </citation>
    <scope>NUCLEOTIDE SEQUENCE</scope>
    <source>
        <strain evidence="3">KKN 215</strain>
    </source>
</reference>
<dbReference type="SUPFAM" id="SSF56112">
    <property type="entry name" value="Protein kinase-like (PK-like)"/>
    <property type="match status" value="1"/>
</dbReference>
<feature type="domain" description="Fungal-type protein kinase" evidence="2">
    <location>
        <begin position="74"/>
        <end position="199"/>
    </location>
</feature>
<keyword evidence="4" id="KW-1185">Reference proteome</keyword>
<name>A0A8K0XLY9_9AGAR</name>
<feature type="region of interest" description="Disordered" evidence="1">
    <location>
        <begin position="1"/>
        <end position="20"/>
    </location>
</feature>
<evidence type="ECO:0000313" key="3">
    <source>
        <dbReference type="EMBL" id="KAH8092200.1"/>
    </source>
</evidence>
<dbReference type="OrthoDB" id="5584477at2759"/>
<dbReference type="InterPro" id="IPR040976">
    <property type="entry name" value="Pkinase_fungal"/>
</dbReference>
<dbReference type="Proteomes" id="UP000813824">
    <property type="component" value="Unassembled WGS sequence"/>
</dbReference>
<evidence type="ECO:0000259" key="2">
    <source>
        <dbReference type="Pfam" id="PF17667"/>
    </source>
</evidence>
<evidence type="ECO:0000256" key="1">
    <source>
        <dbReference type="SAM" id="MobiDB-lite"/>
    </source>
</evidence>
<evidence type="ECO:0000313" key="4">
    <source>
        <dbReference type="Proteomes" id="UP000813824"/>
    </source>
</evidence>
<dbReference type="AlphaFoldDB" id="A0A8K0XLY9"/>
<organism evidence="3 4">
    <name type="scientific">Cristinia sonorae</name>
    <dbReference type="NCBI Taxonomy" id="1940300"/>
    <lineage>
        <taxon>Eukaryota</taxon>
        <taxon>Fungi</taxon>
        <taxon>Dikarya</taxon>
        <taxon>Basidiomycota</taxon>
        <taxon>Agaricomycotina</taxon>
        <taxon>Agaricomycetes</taxon>
        <taxon>Agaricomycetidae</taxon>
        <taxon>Agaricales</taxon>
        <taxon>Pleurotineae</taxon>
        <taxon>Stephanosporaceae</taxon>
        <taxon>Cristinia</taxon>
    </lineage>
</organism>
<proteinExistence type="predicted"/>